<dbReference type="InterPro" id="IPR036249">
    <property type="entry name" value="Thioredoxin-like_sf"/>
</dbReference>
<dbReference type="Proteomes" id="UP000245712">
    <property type="component" value="Unassembled WGS sequence"/>
</dbReference>
<dbReference type="EMBL" id="QEOB01000003">
    <property type="protein sequence ID" value="PVX85606.1"/>
    <property type="molecule type" value="Genomic_DNA"/>
</dbReference>
<dbReference type="CDD" id="cd02968">
    <property type="entry name" value="SCO"/>
    <property type="match status" value="1"/>
</dbReference>
<feature type="domain" description="Thioredoxin" evidence="3">
    <location>
        <begin position="49"/>
        <end position="215"/>
    </location>
</feature>
<comment type="similarity">
    <text evidence="1">Belongs to the SCO1/2 family.</text>
</comment>
<dbReference type="PANTHER" id="PTHR12151">
    <property type="entry name" value="ELECTRON TRANSPORT PROTIN SCO1/SENC FAMILY MEMBER"/>
    <property type="match status" value="1"/>
</dbReference>
<organism evidence="4 5">
    <name type="scientific">Paraburkholderia unamae</name>
    <dbReference type="NCBI Taxonomy" id="219649"/>
    <lineage>
        <taxon>Bacteria</taxon>
        <taxon>Pseudomonadati</taxon>
        <taxon>Pseudomonadota</taxon>
        <taxon>Betaproteobacteria</taxon>
        <taxon>Burkholderiales</taxon>
        <taxon>Burkholderiaceae</taxon>
        <taxon>Paraburkholderia</taxon>
    </lineage>
</organism>
<dbReference type="PANTHER" id="PTHR12151:SF25">
    <property type="entry name" value="LINALOOL DEHYDRATASE_ISOMERASE DOMAIN-CONTAINING PROTEIN"/>
    <property type="match status" value="1"/>
</dbReference>
<protein>
    <submittedName>
        <fullName evidence="4">Protein SCO1/2</fullName>
    </submittedName>
</protein>
<reference evidence="4 5" key="1">
    <citation type="submission" date="2018-05" db="EMBL/GenBank/DDBJ databases">
        <title>Genomic Encyclopedia of Type Strains, Phase IV (KMG-V): Genome sequencing to study the core and pangenomes of soil and plant-associated prokaryotes.</title>
        <authorList>
            <person name="Whitman W."/>
        </authorList>
    </citation>
    <scope>NUCLEOTIDE SEQUENCE [LARGE SCALE GENOMIC DNA]</scope>
    <source>
        <strain evidence="4 5">SCZa-39</strain>
    </source>
</reference>
<dbReference type="Gene3D" id="3.40.30.10">
    <property type="entry name" value="Glutaredoxin"/>
    <property type="match status" value="1"/>
</dbReference>
<evidence type="ECO:0000313" key="5">
    <source>
        <dbReference type="Proteomes" id="UP000245712"/>
    </source>
</evidence>
<evidence type="ECO:0000313" key="4">
    <source>
        <dbReference type="EMBL" id="PVX85606.1"/>
    </source>
</evidence>
<dbReference type="RefSeq" id="WP_116610139.1">
    <property type="nucleotide sequence ID" value="NZ_QEOB01000003.1"/>
</dbReference>
<name>A0ABX5KUF7_9BURK</name>
<keyword evidence="5" id="KW-1185">Reference proteome</keyword>
<dbReference type="InterPro" id="IPR013766">
    <property type="entry name" value="Thioredoxin_domain"/>
</dbReference>
<evidence type="ECO:0000259" key="3">
    <source>
        <dbReference type="PROSITE" id="PS51352"/>
    </source>
</evidence>
<dbReference type="PROSITE" id="PS51257">
    <property type="entry name" value="PROKAR_LIPOPROTEIN"/>
    <property type="match status" value="1"/>
</dbReference>
<proteinExistence type="inferred from homology"/>
<sequence length="215" mass="23910">MQRPLEFTARRRWHRTVSTIVTVLTLSGTFALAGCDQKPSLSFQNLDITGNRQFASNFSLPDTNGNTRTLADYRGKIVIMVFDYTHCPDVCPTTLAELSQAMQQLGPEKAQHIQVLFVSLDPERDTAPILAQYAAAFDPSFRALRPADADQLRKIATDFHLVYEKVPGTNADNYTMNHTAASLVFDTHGKLRLYVRDAQGSAPWVHDLGELLDAG</sequence>
<gene>
    <name evidence="4" type="ORF">C7402_103183</name>
</gene>
<dbReference type="InterPro" id="IPR003782">
    <property type="entry name" value="SCO1/SenC"/>
</dbReference>
<keyword evidence="2" id="KW-0186">Copper</keyword>
<dbReference type="Pfam" id="PF02630">
    <property type="entry name" value="SCO1-SenC"/>
    <property type="match status" value="1"/>
</dbReference>
<evidence type="ECO:0000256" key="2">
    <source>
        <dbReference type="ARBA" id="ARBA00023008"/>
    </source>
</evidence>
<evidence type="ECO:0000256" key="1">
    <source>
        <dbReference type="ARBA" id="ARBA00010996"/>
    </source>
</evidence>
<dbReference type="SUPFAM" id="SSF52833">
    <property type="entry name" value="Thioredoxin-like"/>
    <property type="match status" value="1"/>
</dbReference>
<accession>A0ABX5KUF7</accession>
<dbReference type="PROSITE" id="PS51352">
    <property type="entry name" value="THIOREDOXIN_2"/>
    <property type="match status" value="1"/>
</dbReference>
<comment type="caution">
    <text evidence="4">The sequence shown here is derived from an EMBL/GenBank/DDBJ whole genome shotgun (WGS) entry which is preliminary data.</text>
</comment>